<evidence type="ECO:0000259" key="2">
    <source>
        <dbReference type="Pfam" id="PF24893"/>
    </source>
</evidence>
<keyword evidence="1" id="KW-1133">Transmembrane helix</keyword>
<dbReference type="InterPro" id="IPR056645">
    <property type="entry name" value="DUF7743"/>
</dbReference>
<reference evidence="3" key="2">
    <citation type="submission" date="1995-02" db="EMBL/GenBank/DDBJ databases">
        <authorList>
            <person name="Ennis H.L."/>
        </authorList>
    </citation>
    <scope>NUCLEOTIDE SEQUENCE</scope>
    <source>
        <strain evidence="3">Ax3</strain>
    </source>
</reference>
<dbReference type="EMBL" id="U20608">
    <property type="protein sequence ID" value="AAB54082.1"/>
    <property type="molecule type" value="Genomic_DNA"/>
</dbReference>
<evidence type="ECO:0000313" key="3">
    <source>
        <dbReference type="EMBL" id="AAB54082.1"/>
    </source>
</evidence>
<keyword evidence="1" id="KW-0472">Membrane</keyword>
<dbReference type="PIR" id="T18269">
    <property type="entry name" value="T18269"/>
</dbReference>
<sequence>MEYSTLFLKVTGENVNEIDFTIINQNGHNPLVKTNFTIEYNKFFFPNLSNVPVNLEVESDMFCTSFSNNFFKYTSYLYQFDTNSVVKGFPYGFSGDNNNYKNNICFERTPQATYINFRTENNYDDYKTFNVPELRRKLTKKKKKKKLLKSKYYFFLNINFINNFIIIIAYEFSPIKVESYNILTVSPTKFLLTINISSSVGINAVQFLSTVSKSSYEFLISGDKYNGTYQAVIDVYNTPSFRDENGNWLRLYDGSIVSSDPIVYFKLPSIPSMYKILKNL</sequence>
<keyword evidence="1" id="KW-0812">Transmembrane</keyword>
<protein>
    <recommendedName>
        <fullName evidence="2">DUF7743 domain-containing protein</fullName>
    </recommendedName>
</protein>
<dbReference type="Pfam" id="PF24893">
    <property type="entry name" value="DUF7743"/>
    <property type="match status" value="1"/>
</dbReference>
<reference evidence="3" key="1">
    <citation type="journal article" date="1990" name="Biochemistry">
        <title>A shared internal threonine-glutamic acid-threonine-proline repeat defines a family of Dictyostelium discoideum spore germination specific proteins.</title>
        <authorList>
            <person name="Giorda R."/>
            <person name="Ohmachi T."/>
            <person name="Shaw D.R."/>
            <person name="Ennis H.L."/>
        </authorList>
    </citation>
    <scope>NUCLEOTIDE SEQUENCE</scope>
    <source>
        <strain evidence="3">Ax3</strain>
    </source>
</reference>
<organism evidence="3">
    <name type="scientific">Dictyostelium discoideum</name>
    <name type="common">Social amoeba</name>
    <dbReference type="NCBI Taxonomy" id="44689"/>
    <lineage>
        <taxon>Eukaryota</taxon>
        <taxon>Amoebozoa</taxon>
        <taxon>Evosea</taxon>
        <taxon>Eumycetozoa</taxon>
        <taxon>Dictyostelia</taxon>
        <taxon>Dictyosteliales</taxon>
        <taxon>Dictyosteliaceae</taxon>
        <taxon>Dictyostelium</taxon>
    </lineage>
</organism>
<feature type="transmembrane region" description="Helical" evidence="1">
    <location>
        <begin position="152"/>
        <end position="170"/>
    </location>
</feature>
<proteinExistence type="predicted"/>
<accession>O00840</accession>
<feature type="domain" description="DUF7743" evidence="2">
    <location>
        <begin position="177"/>
        <end position="254"/>
    </location>
</feature>
<dbReference type="PIR" id="T18268">
    <property type="entry name" value="T18268"/>
</dbReference>
<dbReference type="AlphaFoldDB" id="O00840"/>
<name>O00840_DICDI</name>
<dbReference type="VEuPathDB" id="AmoebaDB:DDB_G0291856"/>
<feature type="transmembrane region" description="Helical" evidence="1">
    <location>
        <begin position="190"/>
        <end position="211"/>
    </location>
</feature>
<evidence type="ECO:0000256" key="1">
    <source>
        <dbReference type="SAM" id="Phobius"/>
    </source>
</evidence>